<feature type="transmembrane region" description="Helical" evidence="2">
    <location>
        <begin position="216"/>
        <end position="233"/>
    </location>
</feature>
<accession>A0AAE4ZCJ9</accession>
<name>A0AAE4ZCJ9_9BACT</name>
<feature type="transmembrane region" description="Helical" evidence="2">
    <location>
        <begin position="195"/>
        <end position="210"/>
    </location>
</feature>
<feature type="transmembrane region" description="Helical" evidence="2">
    <location>
        <begin position="147"/>
        <end position="167"/>
    </location>
</feature>
<protein>
    <recommendedName>
        <fullName evidence="5">Membrane protein YfhO</fullName>
    </recommendedName>
</protein>
<sequence>MKRKRKNRGNEAAATPTAAGGSIGEEGWLPRWAPWVAFGVIVAFLFREFIVSRGMLFGTDVAALGYFARHFYAEMMRAGTFPQWNPLLFGGLPFVDAMHGDIFYPTTVLKFIMPVHRAMGWKLVLHIFLAGAFTYGWLRHLRISRSVSVWGGIAYMLAPVMVTLVYPGHDGRLFVSALTPLALWATDWAVTRGGAWRFALLAFAVALLIFTAHMQLGYYTTWAMFVLAVYRVIEMRRAGTSAGVLAGRFTGFATAGIVGALLIGAVQLWAPLRYLTTYSQRVEKTIEAEEESAYARATSWSLHPEEAFSLVVPEFVGANVQTGEGAVNTYWGRNAFKLNHEYGGFIPLLLLPLAFFSRRRRGEAWLFTGIAIGCLIYALGSTTPLFYLFYWLVPGVKLFRAPSSIMFVFAIAVITAAAIGLDGMERAEERAEKARRAGLYLWGAAGVFLLLALLGSTGVLTDLWVSILYSDISQAKVAALDANLPNIQRGLWITLLLSGLVAGAWHLYRRGQIPRPAWILVLALLAVLDPLRVDPQFIQVVAPGRIYPRDDVTDYMVGQQREAEPFRVFAVGGTGYQTNHFAFFGLEEVTGHHGNEIGRYLELVDFQRHGGQAIRIVRLLNARYLVSGAPIQAPGLIEAYRGQRAIVYQMIGAFPRAFLVPNYEVAADTAALERLLDPGFDPARNVVLEQTPELQPAPDARGSVRWLERGINSQALETESTGPMILVVTENYYPAWQVEIDGTPADLLRADHTLRAVAVPAGTHRIRFFYRSPLYRAAALTTLGATLLALAVVVVTLVRQRRAAGGSTPAGSP</sequence>
<feature type="transmembrane region" description="Helical" evidence="2">
    <location>
        <begin position="364"/>
        <end position="393"/>
    </location>
</feature>
<evidence type="ECO:0008006" key="5">
    <source>
        <dbReference type="Google" id="ProtNLM"/>
    </source>
</evidence>
<evidence type="ECO:0000256" key="1">
    <source>
        <dbReference type="SAM" id="MobiDB-lite"/>
    </source>
</evidence>
<dbReference type="AlphaFoldDB" id="A0AAE4ZCJ9"/>
<gene>
    <name evidence="3" type="ORF">GWO12_09075</name>
</gene>
<evidence type="ECO:0000256" key="2">
    <source>
        <dbReference type="SAM" id="Phobius"/>
    </source>
</evidence>
<feature type="transmembrane region" description="Helical" evidence="2">
    <location>
        <begin position="439"/>
        <end position="460"/>
    </location>
</feature>
<feature type="transmembrane region" description="Helical" evidence="2">
    <location>
        <begin position="774"/>
        <end position="798"/>
    </location>
</feature>
<dbReference type="PANTHER" id="PTHR38454">
    <property type="entry name" value="INTEGRAL MEMBRANE PROTEIN-RELATED"/>
    <property type="match status" value="1"/>
</dbReference>
<feature type="transmembrane region" description="Helical" evidence="2">
    <location>
        <begin position="119"/>
        <end position="138"/>
    </location>
</feature>
<evidence type="ECO:0000313" key="4">
    <source>
        <dbReference type="Proteomes" id="UP000702544"/>
    </source>
</evidence>
<keyword evidence="2" id="KW-0472">Membrane</keyword>
<feature type="region of interest" description="Disordered" evidence="1">
    <location>
        <begin position="1"/>
        <end position="20"/>
    </location>
</feature>
<dbReference type="InterPro" id="IPR018580">
    <property type="entry name" value="Uncharacterised_YfhO"/>
</dbReference>
<proteinExistence type="predicted"/>
<evidence type="ECO:0000313" key="3">
    <source>
        <dbReference type="EMBL" id="NIR75250.1"/>
    </source>
</evidence>
<dbReference type="PANTHER" id="PTHR38454:SF1">
    <property type="entry name" value="INTEGRAL MEMBRANE PROTEIN"/>
    <property type="match status" value="1"/>
</dbReference>
<dbReference type="Proteomes" id="UP000702544">
    <property type="component" value="Unassembled WGS sequence"/>
</dbReference>
<keyword evidence="2" id="KW-1133">Transmembrane helix</keyword>
<dbReference type="EMBL" id="JAACAK010000067">
    <property type="protein sequence ID" value="NIR75250.1"/>
    <property type="molecule type" value="Genomic_DNA"/>
</dbReference>
<feature type="transmembrane region" description="Helical" evidence="2">
    <location>
        <begin position="399"/>
        <end position="419"/>
    </location>
</feature>
<organism evidence="3 4">
    <name type="scientific">Candidatus Kutchimonas denitrificans</name>
    <dbReference type="NCBI Taxonomy" id="3056748"/>
    <lineage>
        <taxon>Bacteria</taxon>
        <taxon>Pseudomonadati</taxon>
        <taxon>Gemmatimonadota</taxon>
        <taxon>Gemmatimonadia</taxon>
        <taxon>Candidatus Palauibacterales</taxon>
        <taxon>Candidatus Palauibacteraceae</taxon>
        <taxon>Candidatus Kutchimonas</taxon>
    </lineage>
</organism>
<comment type="caution">
    <text evidence="3">The sequence shown here is derived from an EMBL/GenBank/DDBJ whole genome shotgun (WGS) entry which is preliminary data.</text>
</comment>
<reference evidence="3 4" key="1">
    <citation type="submission" date="2020-01" db="EMBL/GenBank/DDBJ databases">
        <title>Genomes assembled from Gulf of Kutch pelagic sediment metagenomes.</title>
        <authorList>
            <person name="Chandrashekar M."/>
            <person name="Mahajan M.S."/>
            <person name="Dave K.J."/>
            <person name="Vatsa P."/>
            <person name="Nathani N.M."/>
        </authorList>
    </citation>
    <scope>NUCLEOTIDE SEQUENCE [LARGE SCALE GENOMIC DNA]</scope>
    <source>
        <strain evidence="3">KS3-K002</strain>
    </source>
</reference>
<keyword evidence="2" id="KW-0812">Transmembrane</keyword>
<feature type="transmembrane region" description="Helical" evidence="2">
    <location>
        <begin position="490"/>
        <end position="508"/>
    </location>
</feature>
<feature type="transmembrane region" description="Helical" evidence="2">
    <location>
        <begin position="32"/>
        <end position="50"/>
    </location>
</feature>
<feature type="transmembrane region" description="Helical" evidence="2">
    <location>
        <begin position="245"/>
        <end position="270"/>
    </location>
</feature>